<proteinExistence type="inferred from homology"/>
<dbReference type="Pfam" id="PF01729">
    <property type="entry name" value="QRPTase_C"/>
    <property type="match status" value="1"/>
</dbReference>
<dbReference type="EMBL" id="FOOX01000010">
    <property type="protein sequence ID" value="SFG84175.1"/>
    <property type="molecule type" value="Genomic_DNA"/>
</dbReference>
<keyword evidence="16" id="KW-1185">Reference proteome</keyword>
<comment type="pathway">
    <text evidence="2">Cofactor biosynthesis; NAD(+) biosynthesis; nicotinate D-ribonucleotide from quinolinate: step 1/1.</text>
</comment>
<dbReference type="Gene3D" id="3.20.20.70">
    <property type="entry name" value="Aldolase class I"/>
    <property type="match status" value="1"/>
</dbReference>
<dbReference type="FunFam" id="3.20.20.70:FF:000030">
    <property type="entry name" value="Nicotinate-nucleotide pyrophosphorylase, carboxylating"/>
    <property type="match status" value="1"/>
</dbReference>
<feature type="domain" description="Quinolinate phosphoribosyl transferase C-terminal" evidence="13">
    <location>
        <begin position="109"/>
        <end position="274"/>
    </location>
</feature>
<evidence type="ECO:0000256" key="7">
    <source>
        <dbReference type="ARBA" id="ARBA00022676"/>
    </source>
</evidence>
<evidence type="ECO:0000256" key="2">
    <source>
        <dbReference type="ARBA" id="ARBA00004893"/>
    </source>
</evidence>
<sequence>MLLISMDSIVKTALAEDLGRGDVTSSATIPPELTVEGYFICKSPGVVAGLPYVQTAFRLIDPLVRLEVLLKEGAVVADGDVIAKVVGNARSILASERVALNFLQHLSGIATTTAAAVEAARPYHAVITDTRKTTPGLRMAEKYAVTVGGGKNHRLGLDDGILIKDNHIKAAGGIKNAIDMARRKAGHLLKIEIETETLAEVREAVECGADVILLDNMSLDELRASVKLVAGRALTEASGGITPAMVADIAATGVDIISLGWITHSALPLDISLELS</sequence>
<dbReference type="SUPFAM" id="SSF51690">
    <property type="entry name" value="Nicotinate/Quinolinate PRTase C-terminal domain-like"/>
    <property type="match status" value="1"/>
</dbReference>
<dbReference type="PANTHER" id="PTHR32179">
    <property type="entry name" value="NICOTINATE-NUCLEOTIDE PYROPHOSPHORYLASE [CARBOXYLATING]"/>
    <property type="match status" value="1"/>
</dbReference>
<dbReference type="Pfam" id="PF02749">
    <property type="entry name" value="QRPTase_N"/>
    <property type="match status" value="1"/>
</dbReference>
<dbReference type="FunFam" id="3.90.1170.20:FF:000001">
    <property type="entry name" value="Nicotinate-nucleotide diphosphorylase (Carboxylating)"/>
    <property type="match status" value="1"/>
</dbReference>
<comment type="similarity">
    <text evidence="3 12">Belongs to the NadC/ModD family.</text>
</comment>
<comment type="function">
    <text evidence="1">Involved in the catabolism of quinolinic acid (QA).</text>
</comment>
<dbReference type="GO" id="GO:0005737">
    <property type="term" value="C:cytoplasm"/>
    <property type="evidence" value="ECO:0007669"/>
    <property type="project" value="TreeGrafter"/>
</dbReference>
<dbReference type="Proteomes" id="UP000199337">
    <property type="component" value="Unassembled WGS sequence"/>
</dbReference>
<dbReference type="GO" id="GO:0009435">
    <property type="term" value="P:NAD+ biosynthetic process"/>
    <property type="evidence" value="ECO:0007669"/>
    <property type="project" value="UniProtKB-UniPathway"/>
</dbReference>
<keyword evidence="8 12" id="KW-0808">Transferase</keyword>
<dbReference type="InterPro" id="IPR002638">
    <property type="entry name" value="Quinolinate_PRibosylTrfase_C"/>
</dbReference>
<evidence type="ECO:0000259" key="13">
    <source>
        <dbReference type="Pfam" id="PF01729"/>
    </source>
</evidence>
<protein>
    <recommendedName>
        <fullName evidence="11">Probable nicotinate-nucleotide pyrophosphorylase [carboxylating]</fullName>
        <ecNumber evidence="5">2.4.2.19</ecNumber>
    </recommendedName>
    <alternativeName>
        <fullName evidence="9">Quinolinate phosphoribosyltransferase [decarboxylating]</fullName>
    </alternativeName>
</protein>
<evidence type="ECO:0000259" key="14">
    <source>
        <dbReference type="Pfam" id="PF02749"/>
    </source>
</evidence>
<accession>A0A1I2V429</accession>
<dbReference type="STRING" id="341036.SAMN05660649_02898"/>
<dbReference type="InterPro" id="IPR037128">
    <property type="entry name" value="Quinolinate_PRibosylTase_N_sf"/>
</dbReference>
<evidence type="ECO:0000256" key="3">
    <source>
        <dbReference type="ARBA" id="ARBA00009400"/>
    </source>
</evidence>
<dbReference type="InterPro" id="IPR013785">
    <property type="entry name" value="Aldolase_TIM"/>
</dbReference>
<keyword evidence="6" id="KW-0662">Pyridine nucleotide biosynthesis</keyword>
<evidence type="ECO:0000256" key="9">
    <source>
        <dbReference type="ARBA" id="ARBA00033102"/>
    </source>
</evidence>
<evidence type="ECO:0000256" key="12">
    <source>
        <dbReference type="PIRNR" id="PIRNR006250"/>
    </source>
</evidence>
<comment type="catalytic activity">
    <reaction evidence="10">
        <text>nicotinate beta-D-ribonucleotide + CO2 + diphosphate = quinolinate + 5-phospho-alpha-D-ribose 1-diphosphate + 2 H(+)</text>
        <dbReference type="Rhea" id="RHEA:12733"/>
        <dbReference type="ChEBI" id="CHEBI:15378"/>
        <dbReference type="ChEBI" id="CHEBI:16526"/>
        <dbReference type="ChEBI" id="CHEBI:29959"/>
        <dbReference type="ChEBI" id="CHEBI:33019"/>
        <dbReference type="ChEBI" id="CHEBI:57502"/>
        <dbReference type="ChEBI" id="CHEBI:58017"/>
        <dbReference type="EC" id="2.4.2.19"/>
    </reaction>
</comment>
<organism evidence="15 16">
    <name type="scientific">Desulfotruncus arcticus DSM 17038</name>
    <dbReference type="NCBI Taxonomy" id="1121424"/>
    <lineage>
        <taxon>Bacteria</taxon>
        <taxon>Bacillati</taxon>
        <taxon>Bacillota</taxon>
        <taxon>Clostridia</taxon>
        <taxon>Eubacteriales</taxon>
        <taxon>Desulfallaceae</taxon>
        <taxon>Desulfotruncus</taxon>
    </lineage>
</organism>
<dbReference type="InterPro" id="IPR036068">
    <property type="entry name" value="Nicotinate_pribotase-like_C"/>
</dbReference>
<dbReference type="GO" id="GO:0034213">
    <property type="term" value="P:quinolinate catabolic process"/>
    <property type="evidence" value="ECO:0007669"/>
    <property type="project" value="TreeGrafter"/>
</dbReference>
<dbReference type="GO" id="GO:0004514">
    <property type="term" value="F:nicotinate-nucleotide diphosphorylase (carboxylating) activity"/>
    <property type="evidence" value="ECO:0007669"/>
    <property type="project" value="UniProtKB-EC"/>
</dbReference>
<dbReference type="SUPFAM" id="SSF54675">
    <property type="entry name" value="Nicotinate/Quinolinate PRTase N-terminal domain-like"/>
    <property type="match status" value="1"/>
</dbReference>
<dbReference type="AlphaFoldDB" id="A0A1I2V429"/>
<evidence type="ECO:0000256" key="10">
    <source>
        <dbReference type="ARBA" id="ARBA00047445"/>
    </source>
</evidence>
<dbReference type="Gene3D" id="3.90.1170.20">
    <property type="entry name" value="Quinolinate phosphoribosyl transferase, N-terminal domain"/>
    <property type="match status" value="1"/>
</dbReference>
<evidence type="ECO:0000313" key="15">
    <source>
        <dbReference type="EMBL" id="SFG84175.1"/>
    </source>
</evidence>
<evidence type="ECO:0000256" key="11">
    <source>
        <dbReference type="ARBA" id="ARBA00069173"/>
    </source>
</evidence>
<name>A0A1I2V429_9FIRM</name>
<dbReference type="PIRSF" id="PIRSF006250">
    <property type="entry name" value="NadC_ModD"/>
    <property type="match status" value="1"/>
</dbReference>
<keyword evidence="7 12" id="KW-0328">Glycosyltransferase</keyword>
<evidence type="ECO:0000256" key="1">
    <source>
        <dbReference type="ARBA" id="ARBA00003237"/>
    </source>
</evidence>
<evidence type="ECO:0000256" key="8">
    <source>
        <dbReference type="ARBA" id="ARBA00022679"/>
    </source>
</evidence>
<dbReference type="CDD" id="cd01572">
    <property type="entry name" value="QPRTase"/>
    <property type="match status" value="1"/>
</dbReference>
<evidence type="ECO:0000313" key="16">
    <source>
        <dbReference type="Proteomes" id="UP000199337"/>
    </source>
</evidence>
<evidence type="ECO:0000256" key="6">
    <source>
        <dbReference type="ARBA" id="ARBA00022642"/>
    </source>
</evidence>
<evidence type="ECO:0000256" key="5">
    <source>
        <dbReference type="ARBA" id="ARBA00011944"/>
    </source>
</evidence>
<feature type="domain" description="Quinolinate phosphoribosyl transferase N-terminal" evidence="14">
    <location>
        <begin position="22"/>
        <end position="107"/>
    </location>
</feature>
<gene>
    <name evidence="15" type="ORF">SAMN05660649_02898</name>
</gene>
<dbReference type="NCBIfam" id="TIGR00078">
    <property type="entry name" value="nadC"/>
    <property type="match status" value="1"/>
</dbReference>
<dbReference type="OrthoDB" id="9782546at2"/>
<dbReference type="EC" id="2.4.2.19" evidence="5"/>
<comment type="subunit">
    <text evidence="4">Hexamer formed by 3 homodimers.</text>
</comment>
<dbReference type="InterPro" id="IPR004393">
    <property type="entry name" value="NadC"/>
</dbReference>
<reference evidence="16" key="1">
    <citation type="submission" date="2016-10" db="EMBL/GenBank/DDBJ databases">
        <authorList>
            <person name="Varghese N."/>
            <person name="Submissions S."/>
        </authorList>
    </citation>
    <scope>NUCLEOTIDE SEQUENCE [LARGE SCALE GENOMIC DNA]</scope>
    <source>
        <strain evidence="16">DSM 17038</strain>
    </source>
</reference>
<dbReference type="UniPathway" id="UPA00253">
    <property type="reaction ID" value="UER00331"/>
</dbReference>
<dbReference type="InterPro" id="IPR027277">
    <property type="entry name" value="NadC/ModD"/>
</dbReference>
<dbReference type="InterPro" id="IPR022412">
    <property type="entry name" value="Quinolinate_PRibosylTrfase_N"/>
</dbReference>
<evidence type="ECO:0000256" key="4">
    <source>
        <dbReference type="ARBA" id="ARBA00011218"/>
    </source>
</evidence>
<dbReference type="PANTHER" id="PTHR32179:SF3">
    <property type="entry name" value="NICOTINATE-NUCLEOTIDE PYROPHOSPHORYLASE [CARBOXYLATING]"/>
    <property type="match status" value="1"/>
</dbReference>